<organism evidence="1 2">
    <name type="scientific">Mucilaginibacter aquariorum</name>
    <dbReference type="NCBI Taxonomy" id="2967225"/>
    <lineage>
        <taxon>Bacteria</taxon>
        <taxon>Pseudomonadati</taxon>
        <taxon>Bacteroidota</taxon>
        <taxon>Sphingobacteriia</taxon>
        <taxon>Sphingobacteriales</taxon>
        <taxon>Sphingobacteriaceae</taxon>
        <taxon>Mucilaginibacter</taxon>
    </lineage>
</organism>
<proteinExistence type="predicted"/>
<evidence type="ECO:0000313" key="2">
    <source>
        <dbReference type="Proteomes" id="UP001204376"/>
    </source>
</evidence>
<dbReference type="EMBL" id="JANHOH010000005">
    <property type="protein sequence ID" value="MCQ6959959.1"/>
    <property type="molecule type" value="Genomic_DNA"/>
</dbReference>
<gene>
    <name evidence="1" type="ORF">NPE20_18415</name>
</gene>
<dbReference type="RefSeq" id="WP_256540148.1">
    <property type="nucleotide sequence ID" value="NZ_JANHOH010000005.1"/>
</dbReference>
<reference evidence="1 2" key="1">
    <citation type="submission" date="2022-07" db="EMBL/GenBank/DDBJ databases">
        <title>Mucilaginibacter sp. JC4.</title>
        <authorList>
            <person name="Le V."/>
            <person name="Ko S.-R."/>
            <person name="Ahn C.-Y."/>
            <person name="Oh H.-M."/>
        </authorList>
    </citation>
    <scope>NUCLEOTIDE SEQUENCE [LARGE SCALE GENOMIC DNA]</scope>
    <source>
        <strain evidence="1 2">JC4</strain>
    </source>
</reference>
<sequence length="59" mass="6495">MNNSALGIGADTGPWLMPVQYERKAWAAGNAQMAMPANLTPQKKPPQLWDGFLNVLRNN</sequence>
<comment type="caution">
    <text evidence="1">The sequence shown here is derived from an EMBL/GenBank/DDBJ whole genome shotgun (WGS) entry which is preliminary data.</text>
</comment>
<keyword evidence="2" id="KW-1185">Reference proteome</keyword>
<accession>A0ABT1T5W3</accession>
<evidence type="ECO:0000313" key="1">
    <source>
        <dbReference type="EMBL" id="MCQ6959959.1"/>
    </source>
</evidence>
<name>A0ABT1T5W3_9SPHI</name>
<protein>
    <submittedName>
        <fullName evidence="1">Uncharacterized protein</fullName>
    </submittedName>
</protein>
<dbReference type="Proteomes" id="UP001204376">
    <property type="component" value="Unassembled WGS sequence"/>
</dbReference>